<evidence type="ECO:0000313" key="5">
    <source>
        <dbReference type="Proteomes" id="UP000698800"/>
    </source>
</evidence>
<comment type="caution">
    <text evidence="4">The sequence shown here is derived from an EMBL/GenBank/DDBJ whole genome shotgun (WGS) entry which is preliminary data.</text>
</comment>
<dbReference type="InterPro" id="IPR011257">
    <property type="entry name" value="DNA_glycosylase"/>
</dbReference>
<dbReference type="SUPFAM" id="SSF48150">
    <property type="entry name" value="DNA-glycosylase"/>
    <property type="match status" value="1"/>
</dbReference>
<keyword evidence="5" id="KW-1185">Reference proteome</keyword>
<feature type="compositionally biased region" description="Polar residues" evidence="3">
    <location>
        <begin position="594"/>
        <end position="611"/>
    </location>
</feature>
<evidence type="ECO:0000256" key="3">
    <source>
        <dbReference type="SAM" id="MobiDB-lite"/>
    </source>
</evidence>
<feature type="compositionally biased region" description="Basic and acidic residues" evidence="3">
    <location>
        <begin position="631"/>
        <end position="640"/>
    </location>
</feature>
<dbReference type="Proteomes" id="UP000698800">
    <property type="component" value="Unassembled WGS sequence"/>
</dbReference>
<evidence type="ECO:0000256" key="2">
    <source>
        <dbReference type="ARBA" id="ARBA00023242"/>
    </source>
</evidence>
<dbReference type="GO" id="GO:0003677">
    <property type="term" value="F:DNA binding"/>
    <property type="evidence" value="ECO:0007669"/>
    <property type="project" value="InterPro"/>
</dbReference>
<feature type="compositionally biased region" description="Basic and acidic residues" evidence="3">
    <location>
        <begin position="701"/>
        <end position="712"/>
    </location>
</feature>
<feature type="region of interest" description="Disordered" evidence="3">
    <location>
        <begin position="1"/>
        <end position="106"/>
    </location>
</feature>
<dbReference type="GO" id="GO:0005634">
    <property type="term" value="C:nucleus"/>
    <property type="evidence" value="ECO:0007669"/>
    <property type="project" value="UniProtKB-SubCell"/>
</dbReference>
<feature type="compositionally biased region" description="Basic and acidic residues" evidence="3">
    <location>
        <begin position="732"/>
        <end position="741"/>
    </location>
</feature>
<dbReference type="GO" id="GO:0003824">
    <property type="term" value="F:catalytic activity"/>
    <property type="evidence" value="ECO:0007669"/>
    <property type="project" value="InterPro"/>
</dbReference>
<dbReference type="InterPro" id="IPR045138">
    <property type="entry name" value="MeCP2/MBD4"/>
</dbReference>
<dbReference type="EMBL" id="JAGHQL010000164">
    <property type="protein sequence ID" value="KAH0537069.1"/>
    <property type="molecule type" value="Genomic_DNA"/>
</dbReference>
<accession>A0A9P8L0R4</accession>
<feature type="compositionally biased region" description="Polar residues" evidence="3">
    <location>
        <begin position="260"/>
        <end position="281"/>
    </location>
</feature>
<feature type="compositionally biased region" description="Polar residues" evidence="3">
    <location>
        <begin position="679"/>
        <end position="689"/>
    </location>
</feature>
<reference evidence="4" key="1">
    <citation type="submission" date="2021-03" db="EMBL/GenBank/DDBJ databases">
        <title>Comparative genomics and phylogenomic investigation of the class Geoglossomycetes provide insights into ecological specialization and systematics.</title>
        <authorList>
            <person name="Melie T."/>
            <person name="Pirro S."/>
            <person name="Miller A.N."/>
            <person name="Quandt A."/>
        </authorList>
    </citation>
    <scope>NUCLEOTIDE SEQUENCE</scope>
    <source>
        <strain evidence="4">GBOQ0MN5Z8</strain>
    </source>
</reference>
<feature type="compositionally biased region" description="Polar residues" evidence="3">
    <location>
        <begin position="80"/>
        <end position="94"/>
    </location>
</feature>
<dbReference type="PANTHER" id="PTHR15074:SF0">
    <property type="entry name" value="METHYL-CPG-BINDING DOMAIN PROTEIN 4-LIKE PROTEIN"/>
    <property type="match status" value="1"/>
</dbReference>
<organism evidence="4 5">
    <name type="scientific">Glutinoglossum americanum</name>
    <dbReference type="NCBI Taxonomy" id="1670608"/>
    <lineage>
        <taxon>Eukaryota</taxon>
        <taxon>Fungi</taxon>
        <taxon>Dikarya</taxon>
        <taxon>Ascomycota</taxon>
        <taxon>Pezizomycotina</taxon>
        <taxon>Geoglossomycetes</taxon>
        <taxon>Geoglossales</taxon>
        <taxon>Geoglossaceae</taxon>
        <taxon>Glutinoglossum</taxon>
    </lineage>
</organism>
<feature type="region of interest" description="Disordered" evidence="3">
    <location>
        <begin position="450"/>
        <end position="834"/>
    </location>
</feature>
<evidence type="ECO:0008006" key="6">
    <source>
        <dbReference type="Google" id="ProtNLM"/>
    </source>
</evidence>
<proteinExistence type="predicted"/>
<feature type="compositionally biased region" description="Polar residues" evidence="3">
    <location>
        <begin position="44"/>
        <end position="57"/>
    </location>
</feature>
<feature type="compositionally biased region" description="Basic and acidic residues" evidence="3">
    <location>
        <begin position="751"/>
        <end position="762"/>
    </location>
</feature>
<keyword evidence="2" id="KW-0539">Nucleus</keyword>
<dbReference type="Gene3D" id="1.10.340.30">
    <property type="entry name" value="Hypothetical protein, domain 2"/>
    <property type="match status" value="1"/>
</dbReference>
<dbReference type="PANTHER" id="PTHR15074">
    <property type="entry name" value="METHYL-CPG-BINDING PROTEIN"/>
    <property type="match status" value="1"/>
</dbReference>
<evidence type="ECO:0000256" key="1">
    <source>
        <dbReference type="ARBA" id="ARBA00004123"/>
    </source>
</evidence>
<comment type="subcellular location">
    <subcellularLocation>
        <location evidence="1">Nucleus</location>
    </subcellularLocation>
</comment>
<feature type="region of interest" description="Disordered" evidence="3">
    <location>
        <begin position="407"/>
        <end position="426"/>
    </location>
</feature>
<feature type="compositionally biased region" description="Basic residues" evidence="3">
    <location>
        <begin position="658"/>
        <end position="668"/>
    </location>
</feature>
<sequence>MALSEPDESGSSHFPDIPTPAPPEMNLESIHSACEAENIWMGPDSSNDSRGSVSDISDGNEPHEMSPYDAGMNEPFPINPVSTIDSSQASSVEPTPTPEGSEVRREPRIFPQTSDHPLQEAQNPQQTALDVHDQISNAVCSPPQSSPLPQIACWSPSGLGNAHGGVSLAAEIVHEGEGSEEDGCELFEHFELDGISKEEFRDWVKQAPPEDLEIARAEVLRDALAEDLKELEGAYPPGQAVYREHANTPNDSASIQLQQENDASQPYTPNKKCPTSTSQFSVCGKPPGDRPSTTILPSSDQSLPQRLFLSLVRPQIDCFVKKHPFYTSPHIPHTVTERRDFTRDVYDYSRARGLTTAQSQVEVKKAANTYRKCRRLAKVLQWIDIAREQARSIEDELQRIRDEEGWDTDDIEGNFSDDNSNAGTDLGTEIDDSAELLNEATKMIKTATGDRGFSPMIYSGSNEEVPQKELKGKLKRSFTGGETADRTSPAETHTGEKRARSSKKLKAMSAKQKDSSENYTPIPTEKQTTKGGGTVHPRKREAEEEPTMVRKDNKKRKGSPGVDESMEGLGHNNPPKPSKTKPKKQRGGEDSEMRNSAQGNGRQEHSLTANTPLGAEGPKDLKENHKKIKKDKPPKPKDAGSEVPSFEQASTEHGGKRDARRSKKKTKEKLKAKADEDGANQQASNQTPHSEPKTSKLQRRKEKEPRCLHIPDEEVMGNIQGVEPQRKLVGKSSRERDDINHTETQASVERPTPDFHSPDDSPSKAGNEGIVSNTAREPTEDKSSSMRSPSHPPGSKSEDKTTRVEHNTQANKLVQPRPQTARELTGPPRAQRDGRTDELHLIAELAVTPLNSASECRRTLLKSPYFKACPVVGPSKTIRKSSSAVSVIPFPPLSSHDFGLVQEKLAHEPFKLLIGVTLLNRTKGIHAIPVIFLFAEKYPTPEAMAGADELELAQATRHLGLQNIRAKRYIELAKSWLRDPPRIGRRHRKLHYPKRDDGKDIKPQEIIDDTDPRIGAWEISHLPNVGPYALDSWRIFHRDEFRGLANDWIGTGAHTKDFEPEWKRVVPKDKELRAYLRWMWLKEGWEWDPQTGSKVEASEDLMERARRGVVVWEEEWGDKKGDKGDQ</sequence>
<dbReference type="GO" id="GO:0006281">
    <property type="term" value="P:DNA repair"/>
    <property type="evidence" value="ECO:0007669"/>
    <property type="project" value="InterPro"/>
</dbReference>
<feature type="region of interest" description="Disordered" evidence="3">
    <location>
        <begin position="260"/>
        <end position="299"/>
    </location>
</feature>
<protein>
    <recommendedName>
        <fullName evidence="6">HhH-GPD domain-containing protein</fullName>
    </recommendedName>
</protein>
<gene>
    <name evidence="4" type="ORF">FGG08_006110</name>
</gene>
<dbReference type="AlphaFoldDB" id="A0A9P8L0R4"/>
<name>A0A9P8L0R4_9PEZI</name>
<feature type="compositionally biased region" description="Basic and acidic residues" evidence="3">
    <location>
        <begin position="796"/>
        <end position="806"/>
    </location>
</feature>
<evidence type="ECO:0000313" key="4">
    <source>
        <dbReference type="EMBL" id="KAH0537069.1"/>
    </source>
</evidence>
<dbReference type="OrthoDB" id="10265068at2759"/>